<evidence type="ECO:0008006" key="4">
    <source>
        <dbReference type="Google" id="ProtNLM"/>
    </source>
</evidence>
<sequence length="291" mass="33443">MLPKSAFRAQLSASISLCSNGTRRLFSATSPTTFSQTLPDSASTPINPRWLTMTKRRVGKCMMFGMKPAQIDEGGKILQQLAKEWRELVAGSEGFLTGEKRRSLFRHNVVWGEQQGHVNNVTYVRYAETARVNWTRNIGNYIDTANKKEWINMLGNTGIGLILKSIKVDYKFPMESPDKITVYQRLIPDPSGHLSSQSAFRLEVMILSEAHQRPAARCFEDIVIYDYKKNRKTVNIPPFAMEQFEAMWRQQELEKENWRHRIAQIENRVRNLELKSWDRADAVEDNGSASQ</sequence>
<evidence type="ECO:0000256" key="1">
    <source>
        <dbReference type="SAM" id="Coils"/>
    </source>
</evidence>
<name>A0A9X0BPH4_9EURO</name>
<comment type="caution">
    <text evidence="2">The sequence shown here is derived from an EMBL/GenBank/DDBJ whole genome shotgun (WGS) entry which is preliminary data.</text>
</comment>
<evidence type="ECO:0000313" key="2">
    <source>
        <dbReference type="EMBL" id="KAJ5477848.1"/>
    </source>
</evidence>
<dbReference type="EMBL" id="JAPWDO010000003">
    <property type="protein sequence ID" value="KAJ5477848.1"/>
    <property type="molecule type" value="Genomic_DNA"/>
</dbReference>
<dbReference type="CDD" id="cd00586">
    <property type="entry name" value="4HBT"/>
    <property type="match status" value="1"/>
</dbReference>
<reference evidence="2" key="2">
    <citation type="journal article" date="2023" name="IMA Fungus">
        <title>Comparative genomic study of the Penicillium genus elucidates a diverse pangenome and 15 lateral gene transfer events.</title>
        <authorList>
            <person name="Petersen C."/>
            <person name="Sorensen T."/>
            <person name="Nielsen M.R."/>
            <person name="Sondergaard T.E."/>
            <person name="Sorensen J.L."/>
            <person name="Fitzpatrick D.A."/>
            <person name="Frisvad J.C."/>
            <person name="Nielsen K.L."/>
        </authorList>
    </citation>
    <scope>NUCLEOTIDE SEQUENCE</scope>
    <source>
        <strain evidence="2">IBT 17660</strain>
    </source>
</reference>
<keyword evidence="3" id="KW-1185">Reference proteome</keyword>
<proteinExistence type="predicted"/>
<dbReference type="AlphaFoldDB" id="A0A9X0BPH4"/>
<dbReference type="Proteomes" id="UP001147760">
    <property type="component" value="Unassembled WGS sequence"/>
</dbReference>
<reference evidence="2" key="1">
    <citation type="submission" date="2022-12" db="EMBL/GenBank/DDBJ databases">
        <authorList>
            <person name="Petersen C."/>
        </authorList>
    </citation>
    <scope>NUCLEOTIDE SEQUENCE</scope>
    <source>
        <strain evidence="2">IBT 17660</strain>
    </source>
</reference>
<dbReference type="Gene3D" id="3.10.129.10">
    <property type="entry name" value="Hotdog Thioesterase"/>
    <property type="match status" value="1"/>
</dbReference>
<dbReference type="SUPFAM" id="SSF54637">
    <property type="entry name" value="Thioesterase/thiol ester dehydrase-isomerase"/>
    <property type="match status" value="1"/>
</dbReference>
<keyword evidence="1" id="KW-0175">Coiled coil</keyword>
<organism evidence="2 3">
    <name type="scientific">Penicillium desertorum</name>
    <dbReference type="NCBI Taxonomy" id="1303715"/>
    <lineage>
        <taxon>Eukaryota</taxon>
        <taxon>Fungi</taxon>
        <taxon>Dikarya</taxon>
        <taxon>Ascomycota</taxon>
        <taxon>Pezizomycotina</taxon>
        <taxon>Eurotiomycetes</taxon>
        <taxon>Eurotiomycetidae</taxon>
        <taxon>Eurotiales</taxon>
        <taxon>Aspergillaceae</taxon>
        <taxon>Penicillium</taxon>
    </lineage>
</organism>
<dbReference type="InterPro" id="IPR050563">
    <property type="entry name" value="4-hydroxybenzoyl-CoA_TE"/>
</dbReference>
<gene>
    <name evidence="2" type="ORF">N7530_003357</name>
</gene>
<dbReference type="GO" id="GO:0047617">
    <property type="term" value="F:fatty acyl-CoA hydrolase activity"/>
    <property type="evidence" value="ECO:0007669"/>
    <property type="project" value="TreeGrafter"/>
</dbReference>
<dbReference type="OrthoDB" id="5538558at2759"/>
<accession>A0A9X0BPH4</accession>
<dbReference type="InterPro" id="IPR029069">
    <property type="entry name" value="HotDog_dom_sf"/>
</dbReference>
<feature type="coiled-coil region" evidence="1">
    <location>
        <begin position="248"/>
        <end position="275"/>
    </location>
</feature>
<evidence type="ECO:0000313" key="3">
    <source>
        <dbReference type="Proteomes" id="UP001147760"/>
    </source>
</evidence>
<dbReference type="Pfam" id="PF13279">
    <property type="entry name" value="4HBT_2"/>
    <property type="match status" value="1"/>
</dbReference>
<dbReference type="PANTHER" id="PTHR31793:SF39">
    <property type="entry name" value="THIOESTERASE_THIOL ESTER DEHYDRASE-ISOMERASE"/>
    <property type="match status" value="1"/>
</dbReference>
<protein>
    <recommendedName>
        <fullName evidence="4">Thioesterase domain-containing protein</fullName>
    </recommendedName>
</protein>
<dbReference type="PANTHER" id="PTHR31793">
    <property type="entry name" value="4-HYDROXYBENZOYL-COA THIOESTERASE FAMILY MEMBER"/>
    <property type="match status" value="1"/>
</dbReference>